<dbReference type="AlphaFoldDB" id="V8CDE9"/>
<dbReference type="InterPro" id="IPR018316">
    <property type="entry name" value="Tubulin/FtsZ_2-layer-sand-dom"/>
</dbReference>
<evidence type="ECO:0000256" key="1">
    <source>
        <dbReference type="ARBA" id="ARBA00009690"/>
    </source>
</evidence>
<dbReference type="PRINTS" id="PR00423">
    <property type="entry name" value="CELLDVISFTSZ"/>
</dbReference>
<dbReference type="GO" id="GO:0005737">
    <property type="term" value="C:cytoplasm"/>
    <property type="evidence" value="ECO:0007669"/>
    <property type="project" value="UniProtKB-SubCell"/>
</dbReference>
<feature type="binding site" evidence="4">
    <location>
        <position position="194"/>
    </location>
    <ligand>
        <name>GTP</name>
        <dbReference type="ChEBI" id="CHEBI:37565"/>
    </ligand>
</feature>
<dbReference type="GO" id="GO:0051258">
    <property type="term" value="P:protein polymerization"/>
    <property type="evidence" value="ECO:0007669"/>
    <property type="project" value="UniProtKB-UniRule"/>
</dbReference>
<feature type="binding site" evidence="4">
    <location>
        <position position="150"/>
    </location>
    <ligand>
        <name>GTP</name>
        <dbReference type="ChEBI" id="CHEBI:37565"/>
    </ligand>
</feature>
<dbReference type="SMART" id="SM00865">
    <property type="entry name" value="Tubulin_C"/>
    <property type="match status" value="1"/>
</dbReference>
<comment type="subunit">
    <text evidence="4">Homodimer. Polymerizes to form a dynamic ring structure in a strictly GTP-dependent manner. Interacts directly with several other division proteins.</text>
</comment>
<dbReference type="Pfam" id="PF12327">
    <property type="entry name" value="FtsZ_C"/>
    <property type="match status" value="1"/>
</dbReference>
<dbReference type="PANTHER" id="PTHR30314:SF3">
    <property type="entry name" value="MITOCHONDRIAL DIVISION PROTEIN FSZA"/>
    <property type="match status" value="1"/>
</dbReference>
<keyword evidence="4" id="KW-0131">Cell cycle</keyword>
<evidence type="ECO:0000313" key="9">
    <source>
        <dbReference type="EMBL" id="ETD25030.1"/>
    </source>
</evidence>
<reference evidence="9 10" key="1">
    <citation type="journal article" date="2014" name="Genome Announc.">
        <title>Draft genome sequences of six enterohepatic helicobacter species isolated from humans and one from rhesus macaques.</title>
        <authorList>
            <person name="Shen Z."/>
            <person name="Sheh A."/>
            <person name="Young S.K."/>
            <person name="Abouelliel A."/>
            <person name="Ward D.V."/>
            <person name="Earl A.M."/>
            <person name="Fox J.G."/>
        </authorList>
    </citation>
    <scope>NUCLEOTIDE SEQUENCE [LARGE SCALE GENOMIC DNA]</scope>
    <source>
        <strain evidence="9 10">MIT 99-5501</strain>
    </source>
</reference>
<feature type="domain" description="Tubulin/FtsZ GTPase" evidence="7">
    <location>
        <begin position="19"/>
        <end position="212"/>
    </location>
</feature>
<comment type="caution">
    <text evidence="9">The sequence shown here is derived from an EMBL/GenBank/DDBJ whole genome shotgun (WGS) entry which is preliminary data.</text>
</comment>
<feature type="binding site" evidence="4">
    <location>
        <position position="146"/>
    </location>
    <ligand>
        <name>GTP</name>
        <dbReference type="ChEBI" id="CHEBI:37565"/>
    </ligand>
</feature>
<feature type="compositionally biased region" description="Low complexity" evidence="6">
    <location>
        <begin position="337"/>
        <end position="352"/>
    </location>
</feature>
<feature type="binding site" evidence="4">
    <location>
        <begin position="27"/>
        <end position="31"/>
    </location>
    <ligand>
        <name>GTP</name>
        <dbReference type="ChEBI" id="CHEBI:37565"/>
    </ligand>
</feature>
<sequence length="392" mass="41489">MADIDIKEIQEITPQNGPKITIIGVGGGGSNMVTDLYNQGAHEDLKIIIANTDVQALNASSVPLKIQLGAKTTSGLGAGADDEVGEKAAQESRDEIRKSLEGSDMVIICVGLGGGTGTGAAPVVAKIAKELGSLTVLIATKPFLRENKPRQRRAESGLESLSKICDSFIVVPNQKILSVISKNTGAKEAYTLINKVLINAANGLSSVILNNGADDINVDFADIKKTISGQGLALMSIGEASGDNACIDAVRNAINSPLLDNLSIANAKGAIVCYDINPNYPLLNLDEATQFIREAINNEEAEVIEGTHYDEGKKDDFVRVTIIATGFSKPITSSLHNESTTATNATNSTKEATTTKKEPQNEFDLSQLLLVSGGDIEAIDLDKPTFMRHQKD</sequence>
<dbReference type="HAMAP" id="MF_00909">
    <property type="entry name" value="FtsZ"/>
    <property type="match status" value="1"/>
</dbReference>
<dbReference type="eggNOG" id="COG0206">
    <property type="taxonomic scope" value="Bacteria"/>
</dbReference>
<keyword evidence="10" id="KW-1185">Reference proteome</keyword>
<dbReference type="GO" id="GO:0043093">
    <property type="term" value="P:FtsZ-dependent cytokinesis"/>
    <property type="evidence" value="ECO:0007669"/>
    <property type="project" value="UniProtKB-UniRule"/>
</dbReference>
<protein>
    <recommendedName>
        <fullName evidence="4 5">Cell division protein FtsZ</fullName>
    </recommendedName>
</protein>
<evidence type="ECO:0000259" key="7">
    <source>
        <dbReference type="SMART" id="SM00864"/>
    </source>
</evidence>
<evidence type="ECO:0000256" key="4">
    <source>
        <dbReference type="HAMAP-Rule" id="MF_00909"/>
    </source>
</evidence>
<dbReference type="InterPro" id="IPR024757">
    <property type="entry name" value="FtsZ_C"/>
</dbReference>
<dbReference type="GO" id="GO:0005525">
    <property type="term" value="F:GTP binding"/>
    <property type="evidence" value="ECO:0007669"/>
    <property type="project" value="UniProtKB-UniRule"/>
</dbReference>
<feature type="region of interest" description="Disordered" evidence="6">
    <location>
        <begin position="333"/>
        <end position="359"/>
    </location>
</feature>
<evidence type="ECO:0000256" key="6">
    <source>
        <dbReference type="SAM" id="MobiDB-lite"/>
    </source>
</evidence>
<evidence type="ECO:0000256" key="3">
    <source>
        <dbReference type="ARBA" id="ARBA00023134"/>
    </source>
</evidence>
<dbReference type="SMART" id="SM00864">
    <property type="entry name" value="Tubulin"/>
    <property type="match status" value="1"/>
</dbReference>
<dbReference type="PANTHER" id="PTHR30314">
    <property type="entry name" value="CELL DIVISION PROTEIN FTSZ-RELATED"/>
    <property type="match status" value="1"/>
</dbReference>
<feature type="domain" description="Tubulin/FtsZ 2-layer sandwich" evidence="8">
    <location>
        <begin position="216"/>
        <end position="336"/>
    </location>
</feature>
<keyword evidence="4" id="KW-0963">Cytoplasm</keyword>
<dbReference type="CDD" id="cd02201">
    <property type="entry name" value="FtsZ_type1"/>
    <property type="match status" value="1"/>
</dbReference>
<dbReference type="HOGENOM" id="CLU_024865_0_1_7"/>
<dbReference type="OrthoDB" id="9813375at2"/>
<dbReference type="STRING" id="1357400.HMPREF2086_00365"/>
<proteinExistence type="inferred from homology"/>
<feature type="binding site" evidence="4">
    <location>
        <begin position="115"/>
        <end position="117"/>
    </location>
    <ligand>
        <name>GTP</name>
        <dbReference type="ChEBI" id="CHEBI:37565"/>
    </ligand>
</feature>
<evidence type="ECO:0000256" key="5">
    <source>
        <dbReference type="NCBIfam" id="TIGR00065"/>
    </source>
</evidence>
<evidence type="ECO:0000256" key="2">
    <source>
        <dbReference type="ARBA" id="ARBA00022741"/>
    </source>
</evidence>
<dbReference type="InterPro" id="IPR008280">
    <property type="entry name" value="Tub_FtsZ_C"/>
</dbReference>
<dbReference type="Pfam" id="PF00091">
    <property type="entry name" value="Tubulin"/>
    <property type="match status" value="1"/>
</dbReference>
<keyword evidence="3 4" id="KW-0342">GTP-binding</keyword>
<comment type="subcellular location">
    <subcellularLocation>
        <location evidence="4">Cytoplasm</location>
    </subcellularLocation>
    <text evidence="4">Assembles at midcell at the inner surface of the cytoplasmic membrane.</text>
</comment>
<dbReference type="Gene3D" id="3.40.50.1440">
    <property type="entry name" value="Tubulin/FtsZ, GTPase domain"/>
    <property type="match status" value="1"/>
</dbReference>
<evidence type="ECO:0000313" key="10">
    <source>
        <dbReference type="Proteomes" id="UP000018731"/>
    </source>
</evidence>
<dbReference type="NCBIfam" id="TIGR00065">
    <property type="entry name" value="ftsZ"/>
    <property type="match status" value="1"/>
</dbReference>
<dbReference type="PATRIC" id="fig|1357400.3.peg.501"/>
<gene>
    <name evidence="4" type="primary">ftsZ</name>
    <name evidence="9" type="ORF">HMPREF2086_00365</name>
</gene>
<dbReference type="InterPro" id="IPR003008">
    <property type="entry name" value="Tubulin_FtsZ_GTPase"/>
</dbReference>
<dbReference type="GO" id="GO:0000917">
    <property type="term" value="P:division septum assembly"/>
    <property type="evidence" value="ECO:0007669"/>
    <property type="project" value="UniProtKB-KW"/>
</dbReference>
<dbReference type="Proteomes" id="UP000018731">
    <property type="component" value="Unassembled WGS sequence"/>
</dbReference>
<dbReference type="RefSeq" id="WP_023927036.1">
    <property type="nucleotide sequence ID" value="NZ_KI669454.1"/>
</dbReference>
<keyword evidence="2 4" id="KW-0547">Nucleotide-binding</keyword>
<dbReference type="GO" id="GO:0003924">
    <property type="term" value="F:GTPase activity"/>
    <property type="evidence" value="ECO:0007669"/>
    <property type="project" value="UniProtKB-UniRule"/>
</dbReference>
<comment type="function">
    <text evidence="4">Essential cell division protein that forms a contractile ring structure (Z ring) at the future cell division site. The regulation of the ring assembly controls the timing and the location of cell division. One of the functions of the FtsZ ring is to recruit other cell division proteins to the septum to produce a new cell wall between the dividing cells. Binds GTP and shows GTPase activity.</text>
</comment>
<comment type="similarity">
    <text evidence="1 4">Belongs to the FtsZ family.</text>
</comment>
<dbReference type="SUPFAM" id="SSF52490">
    <property type="entry name" value="Tubulin nucleotide-binding domain-like"/>
    <property type="match status" value="1"/>
</dbReference>
<organism evidence="9 10">
    <name type="scientific">Helicobacter macacae MIT 99-5501</name>
    <dbReference type="NCBI Taxonomy" id="1357400"/>
    <lineage>
        <taxon>Bacteria</taxon>
        <taxon>Pseudomonadati</taxon>
        <taxon>Campylobacterota</taxon>
        <taxon>Epsilonproteobacteria</taxon>
        <taxon>Campylobacterales</taxon>
        <taxon>Helicobacteraceae</taxon>
        <taxon>Helicobacter</taxon>
    </lineage>
</organism>
<dbReference type="InterPro" id="IPR000158">
    <property type="entry name" value="Cell_div_FtsZ"/>
</dbReference>
<dbReference type="SUPFAM" id="SSF55307">
    <property type="entry name" value="Tubulin C-terminal domain-like"/>
    <property type="match status" value="1"/>
</dbReference>
<dbReference type="EMBL" id="AZJI01000001">
    <property type="protein sequence ID" value="ETD25030.1"/>
    <property type="molecule type" value="Genomic_DNA"/>
</dbReference>
<name>V8CDE9_9HELI</name>
<dbReference type="GO" id="GO:0032153">
    <property type="term" value="C:cell division site"/>
    <property type="evidence" value="ECO:0007669"/>
    <property type="project" value="UniProtKB-UniRule"/>
</dbReference>
<accession>V8CDE9</accession>
<evidence type="ECO:0000259" key="8">
    <source>
        <dbReference type="SMART" id="SM00865"/>
    </source>
</evidence>
<dbReference type="InterPro" id="IPR036525">
    <property type="entry name" value="Tubulin/FtsZ_GTPase_sf"/>
</dbReference>
<dbReference type="InterPro" id="IPR045061">
    <property type="entry name" value="FtsZ/CetZ"/>
</dbReference>
<keyword evidence="4 9" id="KW-0132">Cell division</keyword>
<keyword evidence="4" id="KW-0717">Septation</keyword>